<dbReference type="AGR" id="MGI:1914379"/>
<reference evidence="2" key="4">
    <citation type="journal article" date="2001" name="Nature">
        <title>Functional annotation of a full-length mouse cDNA collection.</title>
        <authorList>
            <consortium name="The RIKEN Genome Exploration Research Group Phase II Team and the FANTOM Consortium"/>
        </authorList>
    </citation>
    <scope>NUCLEOTIDE SEQUENCE</scope>
    <source>
        <strain evidence="2">NOD</strain>
    </source>
</reference>
<dbReference type="AlphaFoldDB" id="Q3TCB7"/>
<reference evidence="2" key="6">
    <citation type="submission" date="2004-04" db="EMBL/GenBank/DDBJ databases">
        <authorList>
            <person name="Arakawa T."/>
            <person name="Carninci P."/>
            <person name="Fukuda S."/>
            <person name="Hashizume W."/>
            <person name="Hayashida K."/>
            <person name="Hori F."/>
            <person name="Iida J."/>
            <person name="Imamura K."/>
            <person name="Imotani K."/>
            <person name="Itoh M."/>
            <person name="Kanagawa S."/>
            <person name="Kawai J."/>
            <person name="Kojima M."/>
            <person name="Konno H."/>
            <person name="Murata M."/>
            <person name="Nakamura M."/>
            <person name="Ninomiya N."/>
            <person name="Nishiyori H."/>
            <person name="Nomura K."/>
            <person name="Ohno M."/>
            <person name="Sakazume N."/>
            <person name="Sano H."/>
            <person name="Sasaki D."/>
            <person name="Shibata K."/>
            <person name="Shiraki T."/>
            <person name="Tagami M."/>
            <person name="Tagami Y."/>
            <person name="Waki K."/>
            <person name="Watahiki A."/>
            <person name="Muramatsu M."/>
            <person name="Hayashizaki Y."/>
        </authorList>
    </citation>
    <scope>NUCLEOTIDE SEQUENCE</scope>
    <source>
        <strain evidence="2">NOD</strain>
    </source>
</reference>
<reference evidence="2" key="2">
    <citation type="journal article" date="2000" name="Genome Res.">
        <title>Normalization and subtraction of cap-trapper-selected cDNAs to prepare full-length cDNA libraries for rapid discovery of new genes.</title>
        <authorList>
            <person name="Carninci P."/>
            <person name="Shibata Y."/>
            <person name="Hayatsu N."/>
            <person name="Sugahara Y."/>
            <person name="Shibata K."/>
            <person name="Itoh M."/>
            <person name="Konno H."/>
            <person name="Okazaki Y."/>
            <person name="Muramatsu M."/>
            <person name="Hayashizaki Y."/>
        </authorList>
    </citation>
    <scope>NUCLEOTIDE SEQUENCE</scope>
    <source>
        <strain evidence="2">NOD</strain>
    </source>
</reference>
<reference evidence="2" key="3">
    <citation type="journal article" date="2000" name="Genome Res.">
        <title>RIKEN integrated sequence analysis (RISA) system--384-format sequencing pipeline with 384 multicapillary sequencer.</title>
        <authorList>
            <person name="Shibata K."/>
            <person name="Itoh M."/>
            <person name="Aizawa K."/>
            <person name="Nagaoka S."/>
            <person name="Sasaki N."/>
            <person name="Carninci P."/>
            <person name="Konno H."/>
            <person name="Akiyama J."/>
            <person name="Nishi K."/>
            <person name="Kitsunai T."/>
            <person name="Tashiro H."/>
            <person name="Itoh M."/>
            <person name="Sumi N."/>
            <person name="Ishii Y."/>
            <person name="Nakamura S."/>
            <person name="Hazama M."/>
            <person name="Nishine T."/>
            <person name="Harada A."/>
            <person name="Yamamoto R."/>
            <person name="Matsumoto H."/>
            <person name="Sakaguchi S."/>
            <person name="Ikegami T."/>
            <person name="Kashiwagi K."/>
            <person name="Fujiwake S."/>
            <person name="Inoue K."/>
            <person name="Togawa Y."/>
            <person name="Izawa M."/>
            <person name="Ohara E."/>
            <person name="Watahiki M."/>
            <person name="Yoneda Y."/>
            <person name="Ishikawa T."/>
            <person name="Ozawa K."/>
            <person name="Tanaka T."/>
            <person name="Matsuura S."/>
            <person name="Kawai J."/>
            <person name="Okazaki Y."/>
            <person name="Muramatsu M."/>
            <person name="Inoue Y."/>
            <person name="Kira A."/>
            <person name="Hayashizaki Y."/>
        </authorList>
    </citation>
    <scope>NUCLEOTIDE SEQUENCE</scope>
    <source>
        <strain evidence="2">NOD</strain>
    </source>
</reference>
<evidence type="ECO:0000313" key="2">
    <source>
        <dbReference type="EMBL" id="BAE42040.1"/>
    </source>
</evidence>
<reference evidence="2" key="8">
    <citation type="journal article" date="2005" name="Science">
        <title>Antisense Transcription in the Mammalian Transcriptome.</title>
        <authorList>
            <consortium name="RIKEN Genome Exploration Research Group and Genome Science Group (Genome Network Project Core Group) and the FANTOM Consortium"/>
        </authorList>
    </citation>
    <scope>NUCLEOTIDE SEQUENCE</scope>
    <source>
        <strain evidence="2">NOD</strain>
    </source>
</reference>
<reference evidence="2" key="1">
    <citation type="journal article" date="1999" name="Methods Enzymol.">
        <title>High-efficiency full-length cDNA cloning.</title>
        <authorList>
            <person name="Carninci P."/>
            <person name="Hayashizaki Y."/>
        </authorList>
    </citation>
    <scope>NUCLEOTIDE SEQUENCE</scope>
    <source>
        <strain evidence="2">NOD</strain>
    </source>
</reference>
<organism evidence="2">
    <name type="scientific">Mus musculus</name>
    <name type="common">Mouse</name>
    <dbReference type="NCBI Taxonomy" id="10090"/>
    <lineage>
        <taxon>Eukaryota</taxon>
        <taxon>Metazoa</taxon>
        <taxon>Chordata</taxon>
        <taxon>Craniata</taxon>
        <taxon>Vertebrata</taxon>
        <taxon>Euteleostomi</taxon>
        <taxon>Mammalia</taxon>
        <taxon>Eutheria</taxon>
        <taxon>Euarchontoglires</taxon>
        <taxon>Glires</taxon>
        <taxon>Rodentia</taxon>
        <taxon>Myomorpha</taxon>
        <taxon>Muroidea</taxon>
        <taxon>Muridae</taxon>
        <taxon>Murinae</taxon>
        <taxon>Mus</taxon>
        <taxon>Mus</taxon>
    </lineage>
</organism>
<dbReference type="MGI" id="MGI:1914379">
    <property type="gene designation" value="Smim10l1"/>
</dbReference>
<reference evidence="2" key="7">
    <citation type="journal article" date="2005" name="Science">
        <title>The Transcriptional Landscape of the Mammalian Genome.</title>
        <authorList>
            <consortium name="The FANTOM Consortium"/>
            <consortium name="Riken Genome Exploration Research Group and Genome Science Group (Genome Network Project Core Group)"/>
        </authorList>
    </citation>
    <scope>NUCLEOTIDE SEQUENCE</scope>
    <source>
        <strain evidence="2">NOD</strain>
    </source>
</reference>
<feature type="non-terminal residue" evidence="2">
    <location>
        <position position="1"/>
    </location>
</feature>
<dbReference type="EMBL" id="AK170805">
    <property type="protein sequence ID" value="BAE42040.1"/>
    <property type="molecule type" value="mRNA"/>
</dbReference>
<gene>
    <name evidence="3" type="primary">Smim10l1</name>
    <name evidence="3" type="synonym">2700089E24Rik</name>
</gene>
<evidence type="ECO:0000313" key="3">
    <source>
        <dbReference type="MGI" id="MGI:1914379"/>
    </source>
</evidence>
<sequence>DPEGAAAAGSGGESGGRFVPATAHLARELHGASETLGLVGQRHGSRRRPVRPSAQGSGPCGRHPVRCLLQGAVPHPARLLRAGLAAAHELPVLLHRGLRDPQHPPAGTHLEPCLRCPATRDRKMAASQVAPRHLQEAREERAISRELACAQAVGSQPLLSGIWRWES</sequence>
<feature type="region of interest" description="Disordered" evidence="1">
    <location>
        <begin position="32"/>
        <end position="62"/>
    </location>
</feature>
<name>Q3TCB7_MOUSE</name>
<accession>Q3TCB7</accession>
<evidence type="ECO:0000256" key="1">
    <source>
        <dbReference type="SAM" id="MobiDB-lite"/>
    </source>
</evidence>
<reference evidence="2" key="5">
    <citation type="journal article" date="2002" name="Nature">
        <title>Analysis of the mouse transcriptome based on functional annotation of 60,770 full-length cDNAs.</title>
        <authorList>
            <consortium name="The FANTOM Consortium and the RIKEN Genome Exploration Research Group Phase I and II Team"/>
        </authorList>
    </citation>
    <scope>NUCLEOTIDE SEQUENCE</scope>
    <source>
        <strain evidence="2">NOD</strain>
    </source>
</reference>
<proteinExistence type="evidence at transcript level"/>
<protein>
    <submittedName>
        <fullName evidence="2">Uncharacterized protein</fullName>
    </submittedName>
</protein>